<gene>
    <name evidence="9" type="ORF">DY000_02053047</name>
</gene>
<dbReference type="SUPFAM" id="SSF56112">
    <property type="entry name" value="Protein kinase-like (PK-like)"/>
    <property type="match status" value="1"/>
</dbReference>
<keyword evidence="5 7" id="KW-0472">Membrane</keyword>
<dbReference type="InterPro" id="IPR011009">
    <property type="entry name" value="Kinase-like_dom_sf"/>
</dbReference>
<feature type="transmembrane region" description="Helical" evidence="7">
    <location>
        <begin position="217"/>
        <end position="241"/>
    </location>
</feature>
<keyword evidence="2 7" id="KW-0812">Transmembrane</keyword>
<dbReference type="Proteomes" id="UP000266723">
    <property type="component" value="Unassembled WGS sequence"/>
</dbReference>
<evidence type="ECO:0000256" key="5">
    <source>
        <dbReference type="ARBA" id="ARBA00023136"/>
    </source>
</evidence>
<dbReference type="CDD" id="cd14066">
    <property type="entry name" value="STKc_IRAK"/>
    <property type="match status" value="1"/>
</dbReference>
<accession>A0ABQ7ACM7</accession>
<evidence type="ECO:0000259" key="8">
    <source>
        <dbReference type="PROSITE" id="PS50011"/>
    </source>
</evidence>
<keyword evidence="3" id="KW-0732">Signal</keyword>
<proteinExistence type="predicted"/>
<dbReference type="EMBL" id="QGKV02002055">
    <property type="protein sequence ID" value="KAF3495473.1"/>
    <property type="molecule type" value="Genomic_DNA"/>
</dbReference>
<dbReference type="PANTHER" id="PTHR45631:SF151">
    <property type="entry name" value="MALECTIN-LIKE DOMAIN-CONTAINING PROTEIN"/>
    <property type="match status" value="1"/>
</dbReference>
<keyword evidence="10" id="KW-1185">Reference proteome</keyword>
<dbReference type="Pfam" id="PF12819">
    <property type="entry name" value="Malectin_like"/>
    <property type="match status" value="1"/>
</dbReference>
<dbReference type="Pfam" id="PF07714">
    <property type="entry name" value="PK_Tyr_Ser-Thr"/>
    <property type="match status" value="1"/>
</dbReference>
<evidence type="ECO:0000256" key="3">
    <source>
        <dbReference type="ARBA" id="ARBA00022729"/>
    </source>
</evidence>
<comment type="caution">
    <text evidence="9">The sequence shown here is derived from an EMBL/GenBank/DDBJ whole genome shotgun (WGS) entry which is preliminary data.</text>
</comment>
<evidence type="ECO:0000256" key="7">
    <source>
        <dbReference type="SAM" id="Phobius"/>
    </source>
</evidence>
<reference evidence="9 10" key="1">
    <citation type="journal article" date="2020" name="BMC Genomics">
        <title>Intraspecific diversification of the crop wild relative Brassica cretica Lam. using demographic model selection.</title>
        <authorList>
            <person name="Kioukis A."/>
            <person name="Michalopoulou V.A."/>
            <person name="Briers L."/>
            <person name="Pirintsos S."/>
            <person name="Studholme D.J."/>
            <person name="Pavlidis P."/>
            <person name="Sarris P.F."/>
        </authorList>
    </citation>
    <scope>NUCLEOTIDE SEQUENCE [LARGE SCALE GENOMIC DNA]</scope>
    <source>
        <strain evidence="10">cv. PFS-1207/04</strain>
    </source>
</reference>
<organism evidence="9 10">
    <name type="scientific">Brassica cretica</name>
    <name type="common">Mustard</name>
    <dbReference type="NCBI Taxonomy" id="69181"/>
    <lineage>
        <taxon>Eukaryota</taxon>
        <taxon>Viridiplantae</taxon>
        <taxon>Streptophyta</taxon>
        <taxon>Embryophyta</taxon>
        <taxon>Tracheophyta</taxon>
        <taxon>Spermatophyta</taxon>
        <taxon>Magnoliopsida</taxon>
        <taxon>eudicotyledons</taxon>
        <taxon>Gunneridae</taxon>
        <taxon>Pentapetalae</taxon>
        <taxon>rosids</taxon>
        <taxon>malvids</taxon>
        <taxon>Brassicales</taxon>
        <taxon>Brassicaceae</taxon>
        <taxon>Brassiceae</taxon>
        <taxon>Brassica</taxon>
    </lineage>
</organism>
<evidence type="ECO:0000313" key="9">
    <source>
        <dbReference type="EMBL" id="KAF3495473.1"/>
    </source>
</evidence>
<dbReference type="Gene3D" id="1.10.510.10">
    <property type="entry name" value="Transferase(Phosphotransferase) domain 1"/>
    <property type="match status" value="1"/>
</dbReference>
<evidence type="ECO:0000256" key="4">
    <source>
        <dbReference type="ARBA" id="ARBA00022989"/>
    </source>
</evidence>
<evidence type="ECO:0000256" key="6">
    <source>
        <dbReference type="SAM" id="MobiDB-lite"/>
    </source>
</evidence>
<dbReference type="InterPro" id="IPR024788">
    <property type="entry name" value="Malectin-like_Carb-bd_dom"/>
</dbReference>
<dbReference type="Gene3D" id="3.30.200.20">
    <property type="entry name" value="Phosphorylase Kinase, domain 1"/>
    <property type="match status" value="1"/>
</dbReference>
<feature type="domain" description="Protein kinase" evidence="8">
    <location>
        <begin position="242"/>
        <end position="511"/>
    </location>
</feature>
<dbReference type="InterPro" id="IPR001245">
    <property type="entry name" value="Ser-Thr/Tyr_kinase_cat_dom"/>
</dbReference>
<evidence type="ECO:0000256" key="1">
    <source>
        <dbReference type="ARBA" id="ARBA00004167"/>
    </source>
</evidence>
<keyword evidence="4 7" id="KW-1133">Transmembrane helix</keyword>
<dbReference type="InterPro" id="IPR000719">
    <property type="entry name" value="Prot_kinase_dom"/>
</dbReference>
<protein>
    <recommendedName>
        <fullName evidence="8">Protein kinase domain-containing protein</fullName>
    </recommendedName>
</protein>
<dbReference type="PROSITE" id="PS50011">
    <property type="entry name" value="PROTEIN_KINASE_DOM"/>
    <property type="match status" value="1"/>
</dbReference>
<feature type="compositionally biased region" description="Polar residues" evidence="6">
    <location>
        <begin position="526"/>
        <end position="547"/>
    </location>
</feature>
<evidence type="ECO:0000256" key="2">
    <source>
        <dbReference type="ARBA" id="ARBA00022692"/>
    </source>
</evidence>
<dbReference type="SMART" id="SM00220">
    <property type="entry name" value="S_TKc"/>
    <property type="match status" value="1"/>
</dbReference>
<dbReference type="InterPro" id="IPR008271">
    <property type="entry name" value="Ser/Thr_kinase_AS"/>
</dbReference>
<dbReference type="PROSITE" id="PS00108">
    <property type="entry name" value="PROTEIN_KINASE_ST"/>
    <property type="match status" value="1"/>
</dbReference>
<name>A0ABQ7ACM7_BRACR</name>
<feature type="region of interest" description="Disordered" evidence="6">
    <location>
        <begin position="525"/>
        <end position="547"/>
    </location>
</feature>
<dbReference type="PANTHER" id="PTHR45631">
    <property type="entry name" value="OS07G0107800 PROTEIN-RELATED"/>
    <property type="match status" value="1"/>
</dbReference>
<sequence>MNPTNVDALRPLPYHTYTTRTGSLRTLAHLYFSYSDKIIRYWTQITTTLNVTDSSNGYAPPRDAITTAAIPTNASEPLTIIWSLETSDDETYGYLYFAEIQQLRANETREFKIVANGRVDYDSYSPMNFEADTVFNHVSLKCEGAGDPCVPKQFSWIGLSCNVMDTSTPPRIITLNLSGNNLRGSVPQSLHNRKKDGLKLSVDANIKQCGSCKPRSWVVVIVVSVSCVAIIIIVLVLIFFFRKRKRSSCKGGFGVVCHGYLNNEHVAVKILSQSSTQGYNEFKTEVELLLRVHHVNLVSLIGYCDEGNDLALIYEYMGNGNLKERLSGKRRGSILNWSNRLKIAIESALGIEYLHIGCKPPMVHRDVKSTNILLGETFEAKLADFGLSRSFLVGSNTHVSTNVAGTIGYLDPEYYQKNWLTEKSDVYSFGIVLLEIFTGQPVIEQSREKPYIVEWAKSMLANGDIDSIMDPNLHRGYDKSSSWKALELAMSCINPSSTERPNMTRVAHELNECLEIYENLSKRSQDANSTNSMGHGTSFISDTPSAR</sequence>
<comment type="subcellular location">
    <subcellularLocation>
        <location evidence="1">Membrane</location>
        <topology evidence="1">Single-pass membrane protein</topology>
    </subcellularLocation>
</comment>
<evidence type="ECO:0000313" key="10">
    <source>
        <dbReference type="Proteomes" id="UP000266723"/>
    </source>
</evidence>